<keyword evidence="1" id="KW-1133">Transmembrane helix</keyword>
<feature type="transmembrane region" description="Helical" evidence="1">
    <location>
        <begin position="198"/>
        <end position="223"/>
    </location>
</feature>
<feature type="transmembrane region" description="Helical" evidence="1">
    <location>
        <begin position="112"/>
        <end position="133"/>
    </location>
</feature>
<evidence type="ECO:0008006" key="4">
    <source>
        <dbReference type="Google" id="ProtNLM"/>
    </source>
</evidence>
<gene>
    <name evidence="2" type="ORF">Rhe02_95520</name>
</gene>
<reference evidence="2" key="1">
    <citation type="submission" date="2021-01" db="EMBL/GenBank/DDBJ databases">
        <title>Whole genome shotgun sequence of Rhizocola hellebori NBRC 109834.</title>
        <authorList>
            <person name="Komaki H."/>
            <person name="Tamura T."/>
        </authorList>
    </citation>
    <scope>NUCLEOTIDE SEQUENCE</scope>
    <source>
        <strain evidence="2">NBRC 109834</strain>
    </source>
</reference>
<dbReference type="GO" id="GO:0140359">
    <property type="term" value="F:ABC-type transporter activity"/>
    <property type="evidence" value="ECO:0007669"/>
    <property type="project" value="InterPro"/>
</dbReference>
<evidence type="ECO:0000256" key="1">
    <source>
        <dbReference type="SAM" id="Phobius"/>
    </source>
</evidence>
<dbReference type="PANTHER" id="PTHR37305:SF1">
    <property type="entry name" value="MEMBRANE PROTEIN"/>
    <property type="match status" value="1"/>
</dbReference>
<dbReference type="PANTHER" id="PTHR37305">
    <property type="entry name" value="INTEGRAL MEMBRANE PROTEIN-RELATED"/>
    <property type="match status" value="1"/>
</dbReference>
<evidence type="ECO:0000313" key="3">
    <source>
        <dbReference type="Proteomes" id="UP000612899"/>
    </source>
</evidence>
<keyword evidence="1" id="KW-0812">Transmembrane</keyword>
<keyword evidence="1" id="KW-0472">Membrane</keyword>
<dbReference type="GO" id="GO:0005886">
    <property type="term" value="C:plasma membrane"/>
    <property type="evidence" value="ECO:0007669"/>
    <property type="project" value="UniProtKB-SubCell"/>
</dbReference>
<feature type="transmembrane region" description="Helical" evidence="1">
    <location>
        <begin position="154"/>
        <end position="178"/>
    </location>
</feature>
<protein>
    <recommendedName>
        <fullName evidence="4">ABC transporter permease</fullName>
    </recommendedName>
</protein>
<dbReference type="EMBL" id="BONY01000136">
    <property type="protein sequence ID" value="GIH11485.1"/>
    <property type="molecule type" value="Genomic_DNA"/>
</dbReference>
<name>A0A8J3VM17_9ACTN</name>
<comment type="caution">
    <text evidence="2">The sequence shown here is derived from an EMBL/GenBank/DDBJ whole genome shotgun (WGS) entry which is preliminary data.</text>
</comment>
<feature type="transmembrane region" description="Helical" evidence="1">
    <location>
        <begin position="230"/>
        <end position="254"/>
    </location>
</feature>
<organism evidence="2 3">
    <name type="scientific">Rhizocola hellebori</name>
    <dbReference type="NCBI Taxonomy" id="1392758"/>
    <lineage>
        <taxon>Bacteria</taxon>
        <taxon>Bacillati</taxon>
        <taxon>Actinomycetota</taxon>
        <taxon>Actinomycetes</taxon>
        <taxon>Micromonosporales</taxon>
        <taxon>Micromonosporaceae</taxon>
        <taxon>Rhizocola</taxon>
    </lineage>
</organism>
<dbReference type="Proteomes" id="UP000612899">
    <property type="component" value="Unassembled WGS sequence"/>
</dbReference>
<keyword evidence="3" id="KW-1185">Reference proteome</keyword>
<dbReference type="Pfam" id="PF12679">
    <property type="entry name" value="ABC2_membrane_2"/>
    <property type="match status" value="1"/>
</dbReference>
<evidence type="ECO:0000313" key="2">
    <source>
        <dbReference type="EMBL" id="GIH11485.1"/>
    </source>
</evidence>
<dbReference type="AlphaFoldDB" id="A0A8J3VM17"/>
<accession>A0A8J3VM17</accession>
<dbReference type="RefSeq" id="WP_203915203.1">
    <property type="nucleotide sequence ID" value="NZ_BONY01000136.1"/>
</dbReference>
<sequence length="329" mass="35678">MSLVRAERRRFIKRRLTIWMVVIGVLILGAVITGFALTHEKPTAATLAAAEAAAERDYKEQTLMFERYKAECEANAGTDAAMKCQGPEREWFKAEHYMPPQFNFKEMFGETLIVWAAITAMVGFVLGATFVGAEWSSGSMMNLLTWRPRRMNVLGTKLGVALGWMTVVGVVTFGLWGGAQYILGKTSGTTAGMTPGTWQSFGLTGLRGVAMILAFTALGFGLASLGRHTALALGVAIAVVIVGQIGLAIVLQMANVKFAEAYLIPVHMYTWLNKEVTLQDFSGQVTCDQNGCDAPELILRYTSTGYVALGVIAVVLALAFVSMRKRDVA</sequence>
<proteinExistence type="predicted"/>
<feature type="transmembrane region" description="Helical" evidence="1">
    <location>
        <begin position="305"/>
        <end position="323"/>
    </location>
</feature>
<feature type="transmembrane region" description="Helical" evidence="1">
    <location>
        <begin position="16"/>
        <end position="37"/>
    </location>
</feature>